<sequence length="453" mass="49363">MFTSLGAALTFVTSLAVGITMVVGVNALNSAPSYMLDYYKYVVGREDAVPNNEKFWQTVLTFYQVVTMVTQTIFSPLNLTTFCCRFSVMFRLSAASLLMLIELLVILVLPVSSTVSENGAIVALMIMAFVGGVGRAFYENTGYALFGPCPTVMMTAVMTGVSVSGSLTSVLQIIIKASMSDSFESVKIQSYIYFSLGIGVIVVTLALLILLSTTNSYAKKYVAEFRSKRGFCANIYRKSKRIAVSEPTGDELAVSGGDGVIVEECSTPGTMRNKEEEEEELTTAELIQSVKLWPVIKKIYGLQFSCFFTYFISYLLFPGVMLAVDYDDAWYGTIVMAVFNGADLIGRLMCLIKCLWPPRRWVIIGSVLRLVLFPLMILCATHHIPTHAAAYVIAFLIGMTGGFIGTMSMTYTPETEGINTNGERALAGQASGACLLLGIAMGSLLQLPIMLKL</sequence>
<keyword evidence="6 7" id="KW-0472">Membrane</keyword>
<feature type="transmembrane region" description="Helical" evidence="7">
    <location>
        <begin position="390"/>
        <end position="411"/>
    </location>
</feature>
<dbReference type="EMBL" id="NBCO01000016">
    <property type="protein sequence ID" value="ORC88559.1"/>
    <property type="molecule type" value="Genomic_DNA"/>
</dbReference>
<name>A0A1X0NWJ5_9TRYP</name>
<feature type="transmembrane region" description="Helical" evidence="7">
    <location>
        <begin position="119"/>
        <end position="138"/>
    </location>
</feature>
<feature type="transmembrane region" description="Helical" evidence="7">
    <location>
        <begin position="329"/>
        <end position="349"/>
    </location>
</feature>
<reference evidence="8 9" key="1">
    <citation type="submission" date="2017-03" db="EMBL/GenBank/DDBJ databases">
        <title>An alternative strategy for trypanosome survival in the mammalian bloodstream revealed through genome and transcriptome analysis of the ubiquitous bovine parasite Trypanosoma (Megatrypanum) theileri.</title>
        <authorList>
            <person name="Kelly S."/>
            <person name="Ivens A."/>
            <person name="Mott A."/>
            <person name="O'Neill E."/>
            <person name="Emms D."/>
            <person name="Macleod O."/>
            <person name="Voorheis P."/>
            <person name="Matthews J."/>
            <person name="Matthews K."/>
            <person name="Carrington M."/>
        </authorList>
    </citation>
    <scope>NUCLEOTIDE SEQUENCE [LARGE SCALE GENOMIC DNA]</scope>
    <source>
        <strain evidence="8">Edinburgh</strain>
    </source>
</reference>
<dbReference type="InterPro" id="IPR036259">
    <property type="entry name" value="MFS_trans_sf"/>
</dbReference>
<dbReference type="PANTHER" id="PTHR10332">
    <property type="entry name" value="EQUILIBRATIVE NUCLEOSIDE TRANSPORTER"/>
    <property type="match status" value="1"/>
</dbReference>
<proteinExistence type="inferred from homology"/>
<comment type="subcellular location">
    <subcellularLocation>
        <location evidence="1">Membrane</location>
        <topology evidence="1">Multi-pass membrane protein</topology>
    </subcellularLocation>
</comment>
<feature type="transmembrane region" description="Helical" evidence="7">
    <location>
        <begin position="432"/>
        <end position="451"/>
    </location>
</feature>
<feature type="transmembrane region" description="Helical" evidence="7">
    <location>
        <begin position="92"/>
        <end position="113"/>
    </location>
</feature>
<dbReference type="AlphaFoldDB" id="A0A1X0NWJ5"/>
<dbReference type="GeneID" id="39985849"/>
<dbReference type="Gene3D" id="1.20.1250.20">
    <property type="entry name" value="MFS general substrate transporter like domains"/>
    <property type="match status" value="1"/>
</dbReference>
<feature type="transmembrane region" description="Helical" evidence="7">
    <location>
        <begin position="361"/>
        <end position="384"/>
    </location>
</feature>
<dbReference type="VEuPathDB" id="TriTrypDB:TM35_000161970"/>
<comment type="caution">
    <text evidence="8">The sequence shown here is derived from an EMBL/GenBank/DDBJ whole genome shotgun (WGS) entry which is preliminary data.</text>
</comment>
<dbReference type="PANTHER" id="PTHR10332:SF10">
    <property type="entry name" value="EQUILIBRATIVE NUCLEOSIDE TRANSPORTER 4"/>
    <property type="match status" value="1"/>
</dbReference>
<keyword evidence="5 7" id="KW-1133">Transmembrane helix</keyword>
<keyword evidence="3" id="KW-0813">Transport</keyword>
<dbReference type="InterPro" id="IPR002259">
    <property type="entry name" value="Eqnu_transpt"/>
</dbReference>
<protein>
    <submittedName>
        <fullName evidence="8">Nucleoside transporter-like</fullName>
    </submittedName>
</protein>
<gene>
    <name evidence="8" type="ORF">TM35_000161970</name>
</gene>
<evidence type="ECO:0000256" key="7">
    <source>
        <dbReference type="SAM" id="Phobius"/>
    </source>
</evidence>
<dbReference type="Pfam" id="PF01733">
    <property type="entry name" value="Nucleoside_tran"/>
    <property type="match status" value="1"/>
</dbReference>
<accession>A0A1X0NWJ5</accession>
<feature type="transmembrane region" description="Helical" evidence="7">
    <location>
        <begin position="150"/>
        <end position="175"/>
    </location>
</feature>
<organism evidence="8 9">
    <name type="scientific">Trypanosoma theileri</name>
    <dbReference type="NCBI Taxonomy" id="67003"/>
    <lineage>
        <taxon>Eukaryota</taxon>
        <taxon>Discoba</taxon>
        <taxon>Euglenozoa</taxon>
        <taxon>Kinetoplastea</taxon>
        <taxon>Metakinetoplastina</taxon>
        <taxon>Trypanosomatida</taxon>
        <taxon>Trypanosomatidae</taxon>
        <taxon>Trypanosoma</taxon>
    </lineage>
</organism>
<evidence type="ECO:0000313" key="8">
    <source>
        <dbReference type="EMBL" id="ORC88559.1"/>
    </source>
</evidence>
<dbReference type="Proteomes" id="UP000192257">
    <property type="component" value="Unassembled WGS sequence"/>
</dbReference>
<keyword evidence="4 7" id="KW-0812">Transmembrane</keyword>
<dbReference type="GO" id="GO:0005886">
    <property type="term" value="C:plasma membrane"/>
    <property type="evidence" value="ECO:0007669"/>
    <property type="project" value="TreeGrafter"/>
</dbReference>
<evidence type="ECO:0000256" key="5">
    <source>
        <dbReference type="ARBA" id="ARBA00022989"/>
    </source>
</evidence>
<keyword evidence="9" id="KW-1185">Reference proteome</keyword>
<feature type="transmembrane region" description="Helical" evidence="7">
    <location>
        <begin position="299"/>
        <end position="317"/>
    </location>
</feature>
<feature type="transmembrane region" description="Helical" evidence="7">
    <location>
        <begin position="191"/>
        <end position="211"/>
    </location>
</feature>
<feature type="transmembrane region" description="Helical" evidence="7">
    <location>
        <begin position="60"/>
        <end position="80"/>
    </location>
</feature>
<evidence type="ECO:0000256" key="1">
    <source>
        <dbReference type="ARBA" id="ARBA00004141"/>
    </source>
</evidence>
<evidence type="ECO:0000256" key="3">
    <source>
        <dbReference type="ARBA" id="ARBA00022448"/>
    </source>
</evidence>
<dbReference type="SUPFAM" id="SSF103473">
    <property type="entry name" value="MFS general substrate transporter"/>
    <property type="match status" value="1"/>
</dbReference>
<evidence type="ECO:0000313" key="9">
    <source>
        <dbReference type="Proteomes" id="UP000192257"/>
    </source>
</evidence>
<dbReference type="RefSeq" id="XP_028882625.1">
    <property type="nucleotide sequence ID" value="XM_029026069.1"/>
</dbReference>
<dbReference type="OrthoDB" id="1856718at2759"/>
<dbReference type="GO" id="GO:0005337">
    <property type="term" value="F:nucleoside transmembrane transporter activity"/>
    <property type="evidence" value="ECO:0007669"/>
    <property type="project" value="InterPro"/>
</dbReference>
<comment type="similarity">
    <text evidence="2">Belongs to the SLC29A/ENT transporter (TC 2.A.57) family.</text>
</comment>
<evidence type="ECO:0000256" key="2">
    <source>
        <dbReference type="ARBA" id="ARBA00007965"/>
    </source>
</evidence>
<evidence type="ECO:0000256" key="4">
    <source>
        <dbReference type="ARBA" id="ARBA00022692"/>
    </source>
</evidence>
<evidence type="ECO:0000256" key="6">
    <source>
        <dbReference type="ARBA" id="ARBA00023136"/>
    </source>
</evidence>